<feature type="compositionally biased region" description="Low complexity" evidence="1">
    <location>
        <begin position="101"/>
        <end position="114"/>
    </location>
</feature>
<dbReference type="AlphaFoldDB" id="A0A1B7T8C8"/>
<name>A0A1B7T8C8_9ASCO</name>
<feature type="compositionally biased region" description="Polar residues" evidence="1">
    <location>
        <begin position="1"/>
        <end position="38"/>
    </location>
</feature>
<evidence type="ECO:0000313" key="3">
    <source>
        <dbReference type="Proteomes" id="UP000092321"/>
    </source>
</evidence>
<feature type="region of interest" description="Disordered" evidence="1">
    <location>
        <begin position="1"/>
        <end position="82"/>
    </location>
</feature>
<feature type="compositionally biased region" description="Low complexity" evidence="1">
    <location>
        <begin position="51"/>
        <end position="82"/>
    </location>
</feature>
<evidence type="ECO:0000256" key="1">
    <source>
        <dbReference type="SAM" id="MobiDB-lite"/>
    </source>
</evidence>
<protein>
    <submittedName>
        <fullName evidence="2">Uncharacterized protein</fullName>
    </submittedName>
</protein>
<organism evidence="2 3">
    <name type="scientific">Hanseniaspora valbyensis NRRL Y-1626</name>
    <dbReference type="NCBI Taxonomy" id="766949"/>
    <lineage>
        <taxon>Eukaryota</taxon>
        <taxon>Fungi</taxon>
        <taxon>Dikarya</taxon>
        <taxon>Ascomycota</taxon>
        <taxon>Saccharomycotina</taxon>
        <taxon>Saccharomycetes</taxon>
        <taxon>Saccharomycodales</taxon>
        <taxon>Saccharomycodaceae</taxon>
        <taxon>Hanseniaspora</taxon>
    </lineage>
</organism>
<dbReference type="OrthoDB" id="3973346at2759"/>
<evidence type="ECO:0000313" key="2">
    <source>
        <dbReference type="EMBL" id="OBA24973.1"/>
    </source>
</evidence>
<dbReference type="Proteomes" id="UP000092321">
    <property type="component" value="Unassembled WGS sequence"/>
</dbReference>
<dbReference type="EMBL" id="LXPE01000310">
    <property type="protein sequence ID" value="OBA24973.1"/>
    <property type="molecule type" value="Genomic_DNA"/>
</dbReference>
<comment type="caution">
    <text evidence="2">The sequence shown here is derived from an EMBL/GenBank/DDBJ whole genome shotgun (WGS) entry which is preliminary data.</text>
</comment>
<reference evidence="3" key="1">
    <citation type="journal article" date="2016" name="Proc. Natl. Acad. Sci. U.S.A.">
        <title>Comparative genomics of biotechnologically important yeasts.</title>
        <authorList>
            <person name="Riley R."/>
            <person name="Haridas S."/>
            <person name="Wolfe K.H."/>
            <person name="Lopes M.R."/>
            <person name="Hittinger C.T."/>
            <person name="Goeker M."/>
            <person name="Salamov A.A."/>
            <person name="Wisecaver J.H."/>
            <person name="Long T.M."/>
            <person name="Calvey C.H."/>
            <person name="Aerts A.L."/>
            <person name="Barry K.W."/>
            <person name="Choi C."/>
            <person name="Clum A."/>
            <person name="Coughlan A.Y."/>
            <person name="Deshpande S."/>
            <person name="Douglass A.P."/>
            <person name="Hanson S.J."/>
            <person name="Klenk H.-P."/>
            <person name="LaButti K.M."/>
            <person name="Lapidus A."/>
            <person name="Lindquist E.A."/>
            <person name="Lipzen A.M."/>
            <person name="Meier-Kolthoff J.P."/>
            <person name="Ohm R.A."/>
            <person name="Otillar R.P."/>
            <person name="Pangilinan J.L."/>
            <person name="Peng Y."/>
            <person name="Rokas A."/>
            <person name="Rosa C.A."/>
            <person name="Scheuner C."/>
            <person name="Sibirny A.A."/>
            <person name="Slot J.C."/>
            <person name="Stielow J.B."/>
            <person name="Sun H."/>
            <person name="Kurtzman C.P."/>
            <person name="Blackwell M."/>
            <person name="Grigoriev I.V."/>
            <person name="Jeffries T.W."/>
        </authorList>
    </citation>
    <scope>NUCLEOTIDE SEQUENCE [LARGE SCALE GENOMIC DNA]</scope>
    <source>
        <strain evidence="3">NRRL Y-1626</strain>
    </source>
</reference>
<proteinExistence type="predicted"/>
<sequence>MSSILSKSNSFKRFRSDSGNTINNHSDTESLSSNTNSKPKLFSKKSMKIFGGNNNNSTSNVNEHNNSNGNSSGSSGNNTSNKNIVVRLNDYNRSNSISTPHLSTSTHNNLTSTNTHLRTNTRANNMSLNRSTSFTVVNTNNQLIERRIQKLEADIEIPNDYLILLENKSTETNLVKITLFGKEDRRLKESLILKDDINYEKITKLLTMNKNRKLHITNFNTEYYLQILEKIMVLEMNVLEYFINLTNENGWVSYKEITELKQRLNLLSSNWQKRI</sequence>
<accession>A0A1B7T8C8</accession>
<feature type="non-terminal residue" evidence="2">
    <location>
        <position position="275"/>
    </location>
</feature>
<gene>
    <name evidence="2" type="ORF">HANVADRAFT_54199</name>
</gene>
<feature type="region of interest" description="Disordered" evidence="1">
    <location>
        <begin position="94"/>
        <end position="114"/>
    </location>
</feature>
<keyword evidence="3" id="KW-1185">Reference proteome</keyword>